<evidence type="ECO:0000256" key="2">
    <source>
        <dbReference type="ARBA" id="ARBA00022737"/>
    </source>
</evidence>
<dbReference type="PANTHER" id="PTHR19848">
    <property type="entry name" value="WD40 REPEAT PROTEIN"/>
    <property type="match status" value="1"/>
</dbReference>
<dbReference type="EMBL" id="FMZZ01000007">
    <property type="protein sequence ID" value="SDD10840.1"/>
    <property type="molecule type" value="Genomic_DNA"/>
</dbReference>
<dbReference type="PRINTS" id="PR00320">
    <property type="entry name" value="GPROTEINBRPT"/>
</dbReference>
<evidence type="ECO:0000313" key="5">
    <source>
        <dbReference type="EMBL" id="SDD10840.1"/>
    </source>
</evidence>
<dbReference type="InterPro" id="IPR019775">
    <property type="entry name" value="WD40_repeat_CS"/>
</dbReference>
<dbReference type="PROSITE" id="PS50294">
    <property type="entry name" value="WD_REPEATS_REGION"/>
    <property type="match status" value="7"/>
</dbReference>
<proteinExistence type="predicted"/>
<feature type="repeat" description="WD" evidence="3">
    <location>
        <begin position="750"/>
        <end position="782"/>
    </location>
</feature>
<dbReference type="PROSITE" id="PS50082">
    <property type="entry name" value="WD_REPEATS_2"/>
    <property type="match status" value="7"/>
</dbReference>
<dbReference type="InterPro" id="IPR036322">
    <property type="entry name" value="WD40_repeat_dom_sf"/>
</dbReference>
<dbReference type="SMART" id="SM00320">
    <property type="entry name" value="WD40"/>
    <property type="match status" value="7"/>
</dbReference>
<dbReference type="InterPro" id="IPR020472">
    <property type="entry name" value="WD40_PAC1"/>
</dbReference>
<dbReference type="CDD" id="cd00200">
    <property type="entry name" value="WD40"/>
    <property type="match status" value="1"/>
</dbReference>
<keyword evidence="1 3" id="KW-0853">WD repeat</keyword>
<feature type="repeat" description="WD" evidence="3">
    <location>
        <begin position="660"/>
        <end position="701"/>
    </location>
</feature>
<dbReference type="InterPro" id="IPR001680">
    <property type="entry name" value="WD40_rpt"/>
</dbReference>
<dbReference type="PANTHER" id="PTHR19848:SF8">
    <property type="entry name" value="F-BOX AND WD REPEAT DOMAIN CONTAINING 7"/>
    <property type="match status" value="1"/>
</dbReference>
<feature type="repeat" description="WD" evidence="3">
    <location>
        <begin position="840"/>
        <end position="873"/>
    </location>
</feature>
<sequence length="954" mass="102220">MARGERPLEGEDGPVLRFAADLRALREKAGRPAYRELSKRAHYSTGALSDAAGGRRLPSLAVTLAYVGACGGDTEAWERRWREVAAELDAESADPVGDDGEAPYVGLAPFGVEDADRFFGRERLVTELAARVADQRFVVVFGPSGSGKSSLLRAGLVSGAAGPVLLMTPGQRPLQECAARLACLVGGSAIALRAAMGADDDSLHLTALQALVSGQASSDLLVVVDQFEEVFTLCRDADERARFLAVLRAAAHAPNSRTRVVLGVRADFYAHCAHHPELVEAIRDGQFLVGPMTTDELRTAITRPAVEAGCRLETALVSRVIADATGRPGVLPLVSHALLETWKRRRGTTLTSTGYDAAGGITEAVARTAAAVHASLSPRQRQWSRQLFLRLVALGEGTEDTKRRVDRAELDLDADGALVLERLVRARLVTRDRDSVQITHEALIRCWPQLRHWLTEDRETLRVHRQLVEATATWESLDRDPGALYRGARLALARELADSAVTLTARERAFLDASLAAEAAERAAARRRTRRLRQLVAVLAVLLVLSTASTVYAIRADIAVSRQRNALLAQEVTKEAVALRATNPALAAQLGLAAYRLVPSRQARDGLISTLAVPLAGHTQVVSSVAFAPDRRHLATAGFEGSVWLWDIGEPVLATPVSSFAGNCDSIATVAFSPDGALLALGCRDHTVRLWNVADPQRPAEVATLVGHTDVVFSVVFAPDGRTLASGSYDRSVRLWDVADSARPAPLSALIGHTLNVKPVAFSPDGKTLASGGDDRTVRLWDTGDPARPVELAVLTGHDDFVSAVAFSPDGRTLASGSDDHTVRLWDVGDRRRPTSLTTLAAHSDIVGSVAFSPDGTTLATGGYDQTVRLWDLAERGRPTERATLTGHAGAINSTAFSPDGRTLATGSDDHIALLWETDGDRVEARACAVGRPAISPDEWERHLPGLDYQPPCP</sequence>
<feature type="domain" description="Novel STAND NTPase 1" evidence="4">
    <location>
        <begin position="103"/>
        <end position="481"/>
    </location>
</feature>
<dbReference type="AlphaFoldDB" id="A0A1G6S1N1"/>
<feature type="repeat" description="WD" evidence="3">
    <location>
        <begin position="705"/>
        <end position="738"/>
    </location>
</feature>
<dbReference type="InterPro" id="IPR049052">
    <property type="entry name" value="nSTAND1"/>
</dbReference>
<dbReference type="Proteomes" id="UP000199501">
    <property type="component" value="Unassembled WGS sequence"/>
</dbReference>
<dbReference type="Pfam" id="PF20703">
    <property type="entry name" value="nSTAND1"/>
    <property type="match status" value="1"/>
</dbReference>
<dbReference type="OrthoDB" id="166850at2"/>
<dbReference type="PROSITE" id="PS00678">
    <property type="entry name" value="WD_REPEATS_1"/>
    <property type="match status" value="4"/>
</dbReference>
<organism evidence="5 6">
    <name type="scientific">Actinokineospora iranica</name>
    <dbReference type="NCBI Taxonomy" id="1271860"/>
    <lineage>
        <taxon>Bacteria</taxon>
        <taxon>Bacillati</taxon>
        <taxon>Actinomycetota</taxon>
        <taxon>Actinomycetes</taxon>
        <taxon>Pseudonocardiales</taxon>
        <taxon>Pseudonocardiaceae</taxon>
        <taxon>Actinokineospora</taxon>
    </lineage>
</organism>
<dbReference type="Gene3D" id="2.130.10.10">
    <property type="entry name" value="YVTN repeat-like/Quinoprotein amine dehydrogenase"/>
    <property type="match status" value="2"/>
</dbReference>
<evidence type="ECO:0000259" key="4">
    <source>
        <dbReference type="Pfam" id="PF20703"/>
    </source>
</evidence>
<dbReference type="InterPro" id="IPR015943">
    <property type="entry name" value="WD40/YVTN_repeat-like_dom_sf"/>
</dbReference>
<dbReference type="STRING" id="1271860.SAMN05216174_107172"/>
<gene>
    <name evidence="5" type="ORF">SAMN05216174_107172</name>
</gene>
<keyword evidence="6" id="KW-1185">Reference proteome</keyword>
<dbReference type="InterPro" id="IPR027417">
    <property type="entry name" value="P-loop_NTPase"/>
</dbReference>
<feature type="repeat" description="WD" evidence="3">
    <location>
        <begin position="885"/>
        <end position="926"/>
    </location>
</feature>
<evidence type="ECO:0000256" key="3">
    <source>
        <dbReference type="PROSITE-ProRule" id="PRU00221"/>
    </source>
</evidence>
<evidence type="ECO:0000313" key="6">
    <source>
        <dbReference type="Proteomes" id="UP000199501"/>
    </source>
</evidence>
<reference evidence="6" key="1">
    <citation type="submission" date="2016-10" db="EMBL/GenBank/DDBJ databases">
        <authorList>
            <person name="Varghese N."/>
            <person name="Submissions S."/>
        </authorList>
    </citation>
    <scope>NUCLEOTIDE SEQUENCE [LARGE SCALE GENOMIC DNA]</scope>
    <source>
        <strain evidence="6">IBRC-M 10403</strain>
    </source>
</reference>
<name>A0A1G6S1N1_9PSEU</name>
<dbReference type="SUPFAM" id="SSF50978">
    <property type="entry name" value="WD40 repeat-like"/>
    <property type="match status" value="1"/>
</dbReference>
<feature type="repeat" description="WD" evidence="3">
    <location>
        <begin position="795"/>
        <end position="836"/>
    </location>
</feature>
<keyword evidence="2" id="KW-0677">Repeat</keyword>
<evidence type="ECO:0000256" key="1">
    <source>
        <dbReference type="ARBA" id="ARBA00022574"/>
    </source>
</evidence>
<accession>A0A1G6S1N1</accession>
<dbReference type="Pfam" id="PF00400">
    <property type="entry name" value="WD40"/>
    <property type="match status" value="7"/>
</dbReference>
<dbReference type="SUPFAM" id="SSF52540">
    <property type="entry name" value="P-loop containing nucleoside triphosphate hydrolases"/>
    <property type="match status" value="1"/>
</dbReference>
<dbReference type="Gene3D" id="3.40.50.300">
    <property type="entry name" value="P-loop containing nucleotide triphosphate hydrolases"/>
    <property type="match status" value="1"/>
</dbReference>
<feature type="repeat" description="WD" evidence="3">
    <location>
        <begin position="615"/>
        <end position="648"/>
    </location>
</feature>
<protein>
    <submittedName>
        <fullName evidence="5">WD domain-containing protein, G-beta repeat-containing protein</fullName>
    </submittedName>
</protein>